<gene>
    <name evidence="1" type="ORF">OSV15_07295</name>
</gene>
<dbReference type="RefSeq" id="WP_144000675.1">
    <property type="nucleotide sequence ID" value="NZ_CP113257.1"/>
</dbReference>
<dbReference type="Pfam" id="PF13557">
    <property type="entry name" value="Phenol_MetA_deg"/>
    <property type="match status" value="1"/>
</dbReference>
<proteinExistence type="predicted"/>
<dbReference type="InterPro" id="IPR025737">
    <property type="entry name" value="FApF"/>
</dbReference>
<accession>A0AA47E4F7</accession>
<evidence type="ECO:0000313" key="2">
    <source>
        <dbReference type="Proteomes" id="UP001164632"/>
    </source>
</evidence>
<name>A0AA47E4F7_9GAMM</name>
<sequence length="301" mass="32941">MMKLMKLGLGRKVRNFTLVTTAVQCLMSGTIAYGADSQPHDFVPAPAGTQIGLLYYLGSTSDTYIDGHGHEVDDSSLDTNVGLLRYVYYFDIAGMRADVNVLQPFGSLNNMRVGGSDIDTKDFSIGDVTLVGTLWPLNDPEHERYFAIATYLTLPTGNYSASEPGLGSNRWSLSIQPAYLFKIAPQWSVDLAGDVTFYGDNNDGPGGADLEKDPSFTMLGWLNYEASAKTMFSLGFTTTRGGEESVKGVDGSDVKSTTIRADWSQMLSPTTQFLMEIGHDVDAENTFKRDATLTFRLAKFF</sequence>
<reference evidence="1" key="1">
    <citation type="submission" date="2022-11" db="EMBL/GenBank/DDBJ databases">
        <title>Genomic of Pseudomonas TF18.</title>
        <authorList>
            <person name="Liu T."/>
        </authorList>
    </citation>
    <scope>NUCLEOTIDE SEQUENCE</scope>
    <source>
        <strain evidence="1">TF18</strain>
    </source>
</reference>
<dbReference type="Proteomes" id="UP001164632">
    <property type="component" value="Chromosome"/>
</dbReference>
<organism evidence="1 2">
    <name type="scientific">Stutzerimonas frequens</name>
    <dbReference type="NCBI Taxonomy" id="2968969"/>
    <lineage>
        <taxon>Bacteria</taxon>
        <taxon>Pseudomonadati</taxon>
        <taxon>Pseudomonadota</taxon>
        <taxon>Gammaproteobacteria</taxon>
        <taxon>Pseudomonadales</taxon>
        <taxon>Pseudomonadaceae</taxon>
        <taxon>Stutzerimonas</taxon>
    </lineage>
</organism>
<evidence type="ECO:0000313" key="1">
    <source>
        <dbReference type="EMBL" id="WAE53973.1"/>
    </source>
</evidence>
<protein>
    <submittedName>
        <fullName evidence="1">Transporter</fullName>
    </submittedName>
</protein>
<dbReference type="AlphaFoldDB" id="A0AA47E4F7"/>
<dbReference type="EMBL" id="CP113257">
    <property type="protein sequence ID" value="WAE53973.1"/>
    <property type="molecule type" value="Genomic_DNA"/>
</dbReference>